<evidence type="ECO:0000313" key="3">
    <source>
        <dbReference type="EMBL" id="CAB4339346.1"/>
    </source>
</evidence>
<reference evidence="3" key="1">
    <citation type="submission" date="2020-05" db="EMBL/GenBank/DDBJ databases">
        <authorList>
            <person name="Chiriac C."/>
            <person name="Salcher M."/>
            <person name="Ghai R."/>
            <person name="Kavagutti S V."/>
        </authorList>
    </citation>
    <scope>NUCLEOTIDE SEQUENCE</scope>
</reference>
<sequence>MATYSADRIPGSKSGLGEGSLWDERTKTFLWLDVFENRIMQFDPADQSIEEHFMPKVVTYIGKRQSGGFIVALGDCLATLDKDFLPLEFTPLEVDPEAARTNDGNIDSKGNLWIGTADIVENVGAGDLRRIDPKLDSTTFRNQIYISNGIDWSPDGTVMYYIDSATRKISRYRFDSSTGKIIEALPEFDVSDVTGVPDGMCTDSAGNLWVAFWGSGQVRNYSSTGELLNVVHCPSALTTCCSFGGDDLQTLFITSAQTTYDPQYSFGDDADGMCFQVKVSAQGKLDQFFKG</sequence>
<evidence type="ECO:0000259" key="2">
    <source>
        <dbReference type="Pfam" id="PF08450"/>
    </source>
</evidence>
<evidence type="ECO:0000313" key="7">
    <source>
        <dbReference type="EMBL" id="CAB4856924.1"/>
    </source>
</evidence>
<feature type="domain" description="SMP-30/Gluconolactonase/LRE-like region" evidence="2">
    <location>
        <begin position="16"/>
        <end position="257"/>
    </location>
</feature>
<dbReference type="GO" id="GO:0004341">
    <property type="term" value="F:gluconolactonase activity"/>
    <property type="evidence" value="ECO:0007669"/>
    <property type="project" value="TreeGrafter"/>
</dbReference>
<proteinExistence type="inferred from homology"/>
<evidence type="ECO:0000313" key="6">
    <source>
        <dbReference type="EMBL" id="CAB4832497.1"/>
    </source>
</evidence>
<evidence type="ECO:0000313" key="5">
    <source>
        <dbReference type="EMBL" id="CAB4774599.1"/>
    </source>
</evidence>
<dbReference type="AlphaFoldDB" id="A0A6J5ZCZ2"/>
<protein>
    <submittedName>
        <fullName evidence="3">Unannotated protein</fullName>
    </submittedName>
</protein>
<accession>A0A6J5ZCZ2</accession>
<dbReference type="InterPro" id="IPR011042">
    <property type="entry name" value="6-blade_b-propeller_TolB-like"/>
</dbReference>
<dbReference type="EMBL" id="CAEZZW010000001">
    <property type="protein sequence ID" value="CAB4774599.1"/>
    <property type="molecule type" value="Genomic_DNA"/>
</dbReference>
<dbReference type="Pfam" id="PF08450">
    <property type="entry name" value="SGL"/>
    <property type="match status" value="1"/>
</dbReference>
<dbReference type="EMBL" id="CAESAE010000004">
    <property type="protein sequence ID" value="CAB4339346.1"/>
    <property type="molecule type" value="Genomic_DNA"/>
</dbReference>
<dbReference type="EMBL" id="CAFBOC010000016">
    <property type="protein sequence ID" value="CAB4983895.1"/>
    <property type="molecule type" value="Genomic_DNA"/>
</dbReference>
<evidence type="ECO:0000313" key="4">
    <source>
        <dbReference type="EMBL" id="CAB4694121.1"/>
    </source>
</evidence>
<dbReference type="PANTHER" id="PTHR10907">
    <property type="entry name" value="REGUCALCIN"/>
    <property type="match status" value="1"/>
</dbReference>
<dbReference type="GO" id="GO:0005509">
    <property type="term" value="F:calcium ion binding"/>
    <property type="evidence" value="ECO:0007669"/>
    <property type="project" value="TreeGrafter"/>
</dbReference>
<evidence type="ECO:0000313" key="10">
    <source>
        <dbReference type="EMBL" id="CAB5069516.1"/>
    </source>
</evidence>
<dbReference type="EMBL" id="CAFBNH010000004">
    <property type="protein sequence ID" value="CAB4943248.1"/>
    <property type="molecule type" value="Genomic_DNA"/>
</dbReference>
<evidence type="ECO:0000313" key="9">
    <source>
        <dbReference type="EMBL" id="CAB4983895.1"/>
    </source>
</evidence>
<dbReference type="InterPro" id="IPR013658">
    <property type="entry name" value="SGL"/>
</dbReference>
<dbReference type="EMBL" id="CAFBLD010000002">
    <property type="protein sequence ID" value="CAB4856924.1"/>
    <property type="molecule type" value="Genomic_DNA"/>
</dbReference>
<organism evidence="3">
    <name type="scientific">freshwater metagenome</name>
    <dbReference type="NCBI Taxonomy" id="449393"/>
    <lineage>
        <taxon>unclassified sequences</taxon>
        <taxon>metagenomes</taxon>
        <taxon>ecological metagenomes</taxon>
    </lineage>
</organism>
<dbReference type="SUPFAM" id="SSF63829">
    <property type="entry name" value="Calcium-dependent phosphotriesterase"/>
    <property type="match status" value="1"/>
</dbReference>
<evidence type="ECO:0000313" key="8">
    <source>
        <dbReference type="EMBL" id="CAB4943248.1"/>
    </source>
</evidence>
<comment type="similarity">
    <text evidence="1">Belongs to the SMP-30/CGR1 family.</text>
</comment>
<dbReference type="EMBL" id="CAFBQX010000001">
    <property type="protein sequence ID" value="CAB5069516.1"/>
    <property type="molecule type" value="Genomic_DNA"/>
</dbReference>
<evidence type="ECO:0000256" key="1">
    <source>
        <dbReference type="ARBA" id="ARBA00008853"/>
    </source>
</evidence>
<dbReference type="InterPro" id="IPR005511">
    <property type="entry name" value="SMP-30"/>
</dbReference>
<dbReference type="GO" id="GO:0019853">
    <property type="term" value="P:L-ascorbic acid biosynthetic process"/>
    <property type="evidence" value="ECO:0007669"/>
    <property type="project" value="TreeGrafter"/>
</dbReference>
<dbReference type="Gene3D" id="2.120.10.30">
    <property type="entry name" value="TolB, C-terminal domain"/>
    <property type="match status" value="1"/>
</dbReference>
<dbReference type="PRINTS" id="PR01790">
    <property type="entry name" value="SMP30FAMILY"/>
</dbReference>
<gene>
    <name evidence="4" type="ORF">UFOPK2510_00887</name>
    <name evidence="5" type="ORF">UFOPK2936_00424</name>
    <name evidence="6" type="ORF">UFOPK3174_01340</name>
    <name evidence="7" type="ORF">UFOPK3328_00236</name>
    <name evidence="8" type="ORF">UFOPK3779_00701</name>
    <name evidence="9" type="ORF">UFOPK3913_01316</name>
    <name evidence="3" type="ORF">UFOPK4107_00868</name>
    <name evidence="10" type="ORF">UFOPK4403_00005</name>
</gene>
<dbReference type="EMBL" id="CAEZXO010000005">
    <property type="protein sequence ID" value="CAB4694121.1"/>
    <property type="molecule type" value="Genomic_DNA"/>
</dbReference>
<dbReference type="EMBL" id="CAFABH010000030">
    <property type="protein sequence ID" value="CAB4832497.1"/>
    <property type="molecule type" value="Genomic_DNA"/>
</dbReference>
<name>A0A6J5ZCZ2_9ZZZZ</name>
<dbReference type="PANTHER" id="PTHR10907:SF47">
    <property type="entry name" value="REGUCALCIN"/>
    <property type="match status" value="1"/>
</dbReference>